<protein>
    <recommendedName>
        <fullName evidence="5">Copper-sensing transcriptional repressor CsoR</fullName>
    </recommendedName>
    <alternativeName>
        <fullName evidence="6">Copper-sensitive operon repressor</fullName>
    </alternativeName>
</protein>
<evidence type="ECO:0000256" key="3">
    <source>
        <dbReference type="ARBA" id="ARBA00022490"/>
    </source>
</evidence>
<dbReference type="InterPro" id="IPR038390">
    <property type="entry name" value="Metal_Tscrpt_repr_sf"/>
</dbReference>
<dbReference type="InterPro" id="IPR003735">
    <property type="entry name" value="Metal_Tscrpt_repr"/>
</dbReference>
<evidence type="ECO:0000256" key="5">
    <source>
        <dbReference type="ARBA" id="ARBA00039938"/>
    </source>
</evidence>
<comment type="caution">
    <text evidence="7">The sequence shown here is derived from an EMBL/GenBank/DDBJ whole genome shotgun (WGS) entry which is preliminary data.</text>
</comment>
<sequence>MDKRVKKTSKDRALHRIRIIQGHLKSVEKMIEEDKYCVDIVHQSRAVQKALKK</sequence>
<organism evidence="7 8">
    <name type="scientific">Candidatus Dojkabacteria bacterium</name>
    <dbReference type="NCBI Taxonomy" id="2099670"/>
    <lineage>
        <taxon>Bacteria</taxon>
        <taxon>Candidatus Dojkabacteria</taxon>
    </lineage>
</organism>
<dbReference type="AlphaFoldDB" id="A0A955L8P8"/>
<dbReference type="PANTHER" id="PTHR33677:SF4">
    <property type="entry name" value="COPPER-SENSING TRANSCRIPTIONAL REPRESSOR CSOR"/>
    <property type="match status" value="1"/>
</dbReference>
<evidence type="ECO:0000256" key="4">
    <source>
        <dbReference type="ARBA" id="ARBA00022723"/>
    </source>
</evidence>
<dbReference type="GO" id="GO:0005737">
    <property type="term" value="C:cytoplasm"/>
    <property type="evidence" value="ECO:0007669"/>
    <property type="project" value="UniProtKB-SubCell"/>
</dbReference>
<reference evidence="7" key="2">
    <citation type="journal article" date="2021" name="Microbiome">
        <title>Successional dynamics and alternative stable states in a saline activated sludge microbial community over 9 years.</title>
        <authorList>
            <person name="Wang Y."/>
            <person name="Ye J."/>
            <person name="Ju F."/>
            <person name="Liu L."/>
            <person name="Boyd J.A."/>
            <person name="Deng Y."/>
            <person name="Parks D.H."/>
            <person name="Jiang X."/>
            <person name="Yin X."/>
            <person name="Woodcroft B.J."/>
            <person name="Tyson G.W."/>
            <person name="Hugenholtz P."/>
            <person name="Polz M.F."/>
            <person name="Zhang T."/>
        </authorList>
    </citation>
    <scope>NUCLEOTIDE SEQUENCE</scope>
    <source>
        <strain evidence="7">HKST-UBA11</strain>
    </source>
</reference>
<dbReference type="Proteomes" id="UP000754563">
    <property type="component" value="Unassembled WGS sequence"/>
</dbReference>
<evidence type="ECO:0000256" key="1">
    <source>
        <dbReference type="ARBA" id="ARBA00004496"/>
    </source>
</evidence>
<evidence type="ECO:0000256" key="6">
    <source>
        <dbReference type="ARBA" id="ARBA00041544"/>
    </source>
</evidence>
<dbReference type="GO" id="GO:0003677">
    <property type="term" value="F:DNA binding"/>
    <property type="evidence" value="ECO:0007669"/>
    <property type="project" value="InterPro"/>
</dbReference>
<accession>A0A955L8P8</accession>
<gene>
    <name evidence="7" type="ORF">KC717_05650</name>
</gene>
<dbReference type="GO" id="GO:0045892">
    <property type="term" value="P:negative regulation of DNA-templated transcription"/>
    <property type="evidence" value="ECO:0007669"/>
    <property type="project" value="UniProtKB-ARBA"/>
</dbReference>
<evidence type="ECO:0000313" key="7">
    <source>
        <dbReference type="EMBL" id="MCA9386105.1"/>
    </source>
</evidence>
<dbReference type="GO" id="GO:0046872">
    <property type="term" value="F:metal ion binding"/>
    <property type="evidence" value="ECO:0007669"/>
    <property type="project" value="UniProtKB-KW"/>
</dbReference>
<name>A0A955L8P8_9BACT</name>
<evidence type="ECO:0000313" key="8">
    <source>
        <dbReference type="Proteomes" id="UP000754563"/>
    </source>
</evidence>
<feature type="non-terminal residue" evidence="7">
    <location>
        <position position="53"/>
    </location>
</feature>
<dbReference type="EMBL" id="JAGQLH010000079">
    <property type="protein sequence ID" value="MCA9386105.1"/>
    <property type="molecule type" value="Genomic_DNA"/>
</dbReference>
<dbReference type="PANTHER" id="PTHR33677">
    <property type="entry name" value="TRANSCRIPTIONAL REPRESSOR FRMR-RELATED"/>
    <property type="match status" value="1"/>
</dbReference>
<comment type="subcellular location">
    <subcellularLocation>
        <location evidence="1">Cytoplasm</location>
    </subcellularLocation>
</comment>
<keyword evidence="4" id="KW-0479">Metal-binding</keyword>
<dbReference type="Pfam" id="PF02583">
    <property type="entry name" value="Trns_repr_metal"/>
    <property type="match status" value="1"/>
</dbReference>
<evidence type="ECO:0000256" key="2">
    <source>
        <dbReference type="ARBA" id="ARBA00011738"/>
    </source>
</evidence>
<reference evidence="7" key="1">
    <citation type="submission" date="2020-04" db="EMBL/GenBank/DDBJ databases">
        <authorList>
            <person name="Zhang T."/>
        </authorList>
    </citation>
    <scope>NUCLEOTIDE SEQUENCE</scope>
    <source>
        <strain evidence="7">HKST-UBA11</strain>
    </source>
</reference>
<comment type="subunit">
    <text evidence="2">Homodimer.</text>
</comment>
<proteinExistence type="predicted"/>
<dbReference type="Gene3D" id="1.20.58.1000">
    <property type="entry name" value="Metal-sensitive repressor, helix protomer"/>
    <property type="match status" value="1"/>
</dbReference>
<keyword evidence="3" id="KW-0963">Cytoplasm</keyword>